<dbReference type="EMBL" id="JASBNA010000001">
    <property type="protein sequence ID" value="KAK7696400.1"/>
    <property type="molecule type" value="Genomic_DNA"/>
</dbReference>
<name>A0AAW0H0F1_9APHY</name>
<comment type="caution">
    <text evidence="1">The sequence shown here is derived from an EMBL/GenBank/DDBJ whole genome shotgun (WGS) entry which is preliminary data.</text>
</comment>
<evidence type="ECO:0000313" key="2">
    <source>
        <dbReference type="Proteomes" id="UP001385951"/>
    </source>
</evidence>
<keyword evidence="2" id="KW-1185">Reference proteome</keyword>
<dbReference type="Proteomes" id="UP001385951">
    <property type="component" value="Unassembled WGS sequence"/>
</dbReference>
<accession>A0AAW0H0F1</accession>
<evidence type="ECO:0000313" key="1">
    <source>
        <dbReference type="EMBL" id="KAK7696400.1"/>
    </source>
</evidence>
<reference evidence="1 2" key="1">
    <citation type="submission" date="2022-09" db="EMBL/GenBank/DDBJ databases">
        <authorList>
            <person name="Palmer J.M."/>
        </authorList>
    </citation>
    <scope>NUCLEOTIDE SEQUENCE [LARGE SCALE GENOMIC DNA]</scope>
    <source>
        <strain evidence="1 2">DSM 7382</strain>
    </source>
</reference>
<proteinExistence type="predicted"/>
<protein>
    <submittedName>
        <fullName evidence="1">Uncharacterized protein</fullName>
    </submittedName>
</protein>
<organism evidence="1 2">
    <name type="scientific">Cerrena zonata</name>
    <dbReference type="NCBI Taxonomy" id="2478898"/>
    <lineage>
        <taxon>Eukaryota</taxon>
        <taxon>Fungi</taxon>
        <taxon>Dikarya</taxon>
        <taxon>Basidiomycota</taxon>
        <taxon>Agaricomycotina</taxon>
        <taxon>Agaricomycetes</taxon>
        <taxon>Polyporales</taxon>
        <taxon>Cerrenaceae</taxon>
        <taxon>Cerrena</taxon>
    </lineage>
</organism>
<gene>
    <name evidence="1" type="ORF">QCA50_001054</name>
</gene>
<dbReference type="AlphaFoldDB" id="A0AAW0H0F1"/>
<sequence>MSSSTSRVKTPPYVRGVAQRRANTKLISVLVNLSLIARQLLIIRILKQSAIFRILKVQINIMMEQAPRLQPHNCIRYQAAVEIGMYSSGRHKAYHISENFRDRT</sequence>